<evidence type="ECO:0000313" key="1">
    <source>
        <dbReference type="EMBL" id="GAF79793.1"/>
    </source>
</evidence>
<dbReference type="AlphaFoldDB" id="X0SFH4"/>
<name>X0SFH4_9ZZZZ</name>
<comment type="caution">
    <text evidence="1">The sequence shown here is derived from an EMBL/GenBank/DDBJ whole genome shotgun (WGS) entry which is preliminary data.</text>
</comment>
<reference evidence="1" key="1">
    <citation type="journal article" date="2014" name="Front. Microbiol.">
        <title>High frequency of phylogenetically diverse reductive dehalogenase-homologous genes in deep subseafloor sedimentary metagenomes.</title>
        <authorList>
            <person name="Kawai M."/>
            <person name="Futagami T."/>
            <person name="Toyoda A."/>
            <person name="Takaki Y."/>
            <person name="Nishi S."/>
            <person name="Hori S."/>
            <person name="Arai W."/>
            <person name="Tsubouchi T."/>
            <person name="Morono Y."/>
            <person name="Uchiyama I."/>
            <person name="Ito T."/>
            <person name="Fujiyama A."/>
            <person name="Inagaki F."/>
            <person name="Takami H."/>
        </authorList>
    </citation>
    <scope>NUCLEOTIDE SEQUENCE</scope>
    <source>
        <strain evidence="1">Expedition CK06-06</strain>
    </source>
</reference>
<protein>
    <submittedName>
        <fullName evidence="1">Uncharacterized protein</fullName>
    </submittedName>
</protein>
<proteinExistence type="predicted"/>
<dbReference type="EMBL" id="BARS01002014">
    <property type="protein sequence ID" value="GAF79793.1"/>
    <property type="molecule type" value="Genomic_DNA"/>
</dbReference>
<gene>
    <name evidence="1" type="ORF">S01H1_03742</name>
</gene>
<accession>X0SFH4</accession>
<organism evidence="1">
    <name type="scientific">marine sediment metagenome</name>
    <dbReference type="NCBI Taxonomy" id="412755"/>
    <lineage>
        <taxon>unclassified sequences</taxon>
        <taxon>metagenomes</taxon>
        <taxon>ecological metagenomes</taxon>
    </lineage>
</organism>
<sequence>MKIKNDDLVDLINSLRRKYCLFLKFVNKKGKSKLELLNLLVQEIKERPRNRKQLNNFLNSIAELIVMKENYMKWDMERSLKLAAKENN</sequence>